<dbReference type="InterPro" id="IPR000990">
    <property type="entry name" value="Innexin"/>
</dbReference>
<evidence type="ECO:0000256" key="2">
    <source>
        <dbReference type="ARBA" id="ARBA00004651"/>
    </source>
</evidence>
<dbReference type="GO" id="GO:0034220">
    <property type="term" value="P:monoatomic ion transmembrane transport"/>
    <property type="evidence" value="ECO:0007669"/>
    <property type="project" value="UniProtKB-KW"/>
</dbReference>
<dbReference type="PRINTS" id="PR01262">
    <property type="entry name" value="INNEXIN"/>
</dbReference>
<keyword evidence="8 12" id="KW-1133">Transmembrane helix</keyword>
<name>T1ICS8_RHOPR</name>
<dbReference type="OMA" id="QITWTNR"/>
<comment type="caution">
    <text evidence="12">Lacks conserved residue(s) required for the propagation of feature annotation.</text>
</comment>
<dbReference type="STRING" id="13249.T1ICS8"/>
<comment type="subcellular location">
    <subcellularLocation>
        <location evidence="1">Cell junction</location>
        <location evidence="1">Gap junction</location>
    </subcellularLocation>
    <subcellularLocation>
        <location evidence="2 12">Cell membrane</location>
        <topology evidence="2 12">Multi-pass membrane protein</topology>
    </subcellularLocation>
</comment>
<dbReference type="eggNOG" id="ENOG502QS4R">
    <property type="taxonomic scope" value="Eukaryota"/>
</dbReference>
<evidence type="ECO:0000256" key="5">
    <source>
        <dbReference type="ARBA" id="ARBA00022692"/>
    </source>
</evidence>
<comment type="similarity">
    <text evidence="12">Belongs to the pannexin family.</text>
</comment>
<keyword evidence="7" id="KW-0965">Cell junction</keyword>
<keyword evidence="3 12" id="KW-0813">Transport</keyword>
<sequence>MFVFGNFKQKANIGPKNIYTDNFVFRLHYRITFWFLLACAVLVGSREFIREHINCISNGYLAHVIDTYCFFSTTFTVVKYHNSSLHSGTSAHPGVGPYLEGKDPIIRHAYYQWVPFVLFFQGLFFYGPYLLWSSVDNNRMKAIVQIMTTSRLTAPQQCEINGHKIESEEARNKKVMWMKEAYLSFILCEALNWINIIIQIILVNIFLQGKFLHLGIDWVNNSENILDMVFPKVTKCTFRKFGSSGSVQVHDTICVMALNIINEKIYCLLWFWFLILFIITSLGLLWRLLTYLLHRRSPAFNKWIWGELSPGPALRRQDIQIVTRKLCFSDWLFLYYLGKNINGSMFRTLVAQISESLQDTSVPQQEKFLL</sequence>
<protein>
    <recommendedName>
        <fullName evidence="12">Innexin</fullName>
    </recommendedName>
</protein>
<gene>
    <name evidence="12" type="primary">inx</name>
</gene>
<feature type="transmembrane region" description="Helical" evidence="12">
    <location>
        <begin position="269"/>
        <end position="289"/>
    </location>
</feature>
<dbReference type="PROSITE" id="PS51013">
    <property type="entry name" value="PANNEXIN"/>
    <property type="match status" value="1"/>
</dbReference>
<evidence type="ECO:0000256" key="4">
    <source>
        <dbReference type="ARBA" id="ARBA00022475"/>
    </source>
</evidence>
<feature type="transmembrane region" description="Helical" evidence="12">
    <location>
        <begin position="110"/>
        <end position="132"/>
    </location>
</feature>
<comment type="function">
    <text evidence="12">Structural component of the gap junctions.</text>
</comment>
<keyword evidence="5 12" id="KW-0812">Transmembrane</keyword>
<evidence type="ECO:0000256" key="9">
    <source>
        <dbReference type="ARBA" id="ARBA00023065"/>
    </source>
</evidence>
<dbReference type="Proteomes" id="UP000015103">
    <property type="component" value="Unassembled WGS sequence"/>
</dbReference>
<dbReference type="EnsemblMetazoa" id="RPRC014098-RA">
    <property type="protein sequence ID" value="RPRC014098-PA"/>
    <property type="gene ID" value="RPRC014098"/>
</dbReference>
<evidence type="ECO:0000256" key="7">
    <source>
        <dbReference type="ARBA" id="ARBA00022949"/>
    </source>
</evidence>
<evidence type="ECO:0000256" key="11">
    <source>
        <dbReference type="ARBA" id="ARBA00023303"/>
    </source>
</evidence>
<feature type="transmembrane region" description="Helical" evidence="12">
    <location>
        <begin position="181"/>
        <end position="207"/>
    </location>
</feature>
<evidence type="ECO:0000313" key="13">
    <source>
        <dbReference type="EnsemblMetazoa" id="RPRC014098-PA"/>
    </source>
</evidence>
<dbReference type="GO" id="GO:0005243">
    <property type="term" value="F:gap junction channel activity"/>
    <property type="evidence" value="ECO:0007669"/>
    <property type="project" value="TreeGrafter"/>
</dbReference>
<feature type="transmembrane region" description="Helical" evidence="12">
    <location>
        <begin position="31"/>
        <end position="49"/>
    </location>
</feature>
<dbReference type="InParanoid" id="T1ICS8"/>
<evidence type="ECO:0000256" key="3">
    <source>
        <dbReference type="ARBA" id="ARBA00022448"/>
    </source>
</evidence>
<dbReference type="GO" id="GO:0007602">
    <property type="term" value="P:phototransduction"/>
    <property type="evidence" value="ECO:0007669"/>
    <property type="project" value="TreeGrafter"/>
</dbReference>
<keyword evidence="14" id="KW-1185">Reference proteome</keyword>
<organism evidence="13 14">
    <name type="scientific">Rhodnius prolixus</name>
    <name type="common">Triatomid bug</name>
    <dbReference type="NCBI Taxonomy" id="13249"/>
    <lineage>
        <taxon>Eukaryota</taxon>
        <taxon>Metazoa</taxon>
        <taxon>Ecdysozoa</taxon>
        <taxon>Arthropoda</taxon>
        <taxon>Hexapoda</taxon>
        <taxon>Insecta</taxon>
        <taxon>Pterygota</taxon>
        <taxon>Neoptera</taxon>
        <taxon>Paraneoptera</taxon>
        <taxon>Hemiptera</taxon>
        <taxon>Heteroptera</taxon>
        <taxon>Panheteroptera</taxon>
        <taxon>Cimicomorpha</taxon>
        <taxon>Reduviidae</taxon>
        <taxon>Triatominae</taxon>
        <taxon>Rhodnius</taxon>
    </lineage>
</organism>
<dbReference type="AlphaFoldDB" id="T1ICS8"/>
<evidence type="ECO:0000256" key="1">
    <source>
        <dbReference type="ARBA" id="ARBA00004610"/>
    </source>
</evidence>
<dbReference type="GO" id="GO:0005886">
    <property type="term" value="C:plasma membrane"/>
    <property type="evidence" value="ECO:0007669"/>
    <property type="project" value="UniProtKB-SubCell"/>
</dbReference>
<dbReference type="Pfam" id="PF00876">
    <property type="entry name" value="Innexin"/>
    <property type="match status" value="1"/>
</dbReference>
<dbReference type="PANTHER" id="PTHR11893">
    <property type="entry name" value="INNEXIN"/>
    <property type="match status" value="1"/>
</dbReference>
<keyword evidence="10 12" id="KW-0472">Membrane</keyword>
<evidence type="ECO:0000256" key="12">
    <source>
        <dbReference type="RuleBase" id="RU010713"/>
    </source>
</evidence>
<dbReference type="GO" id="GO:0005921">
    <property type="term" value="C:gap junction"/>
    <property type="evidence" value="ECO:0007669"/>
    <property type="project" value="UniProtKB-SubCell"/>
</dbReference>
<dbReference type="FunCoup" id="T1ICS8">
    <property type="interactions" value="8"/>
</dbReference>
<feature type="transmembrane region" description="Helical" evidence="12">
    <location>
        <begin position="61"/>
        <end position="80"/>
    </location>
</feature>
<keyword evidence="9 12" id="KW-0406">Ion transport</keyword>
<dbReference type="VEuPathDB" id="VectorBase:RPRC014098"/>
<proteinExistence type="inferred from homology"/>
<dbReference type="EMBL" id="ACPB03013213">
    <property type="status" value="NOT_ANNOTATED_CDS"/>
    <property type="molecule type" value="Genomic_DNA"/>
</dbReference>
<keyword evidence="6" id="KW-0303">Gap junction</keyword>
<dbReference type="PANTHER" id="PTHR11893:SF38">
    <property type="entry name" value="INNEXIN INX7"/>
    <property type="match status" value="1"/>
</dbReference>
<dbReference type="HOGENOM" id="CLU_035763_1_1_1"/>
<keyword evidence="4" id="KW-1003">Cell membrane</keyword>
<reference evidence="13" key="1">
    <citation type="submission" date="2015-05" db="UniProtKB">
        <authorList>
            <consortium name="EnsemblMetazoa"/>
        </authorList>
    </citation>
    <scope>IDENTIFICATION</scope>
</reference>
<keyword evidence="11 12" id="KW-0407">Ion channel</keyword>
<evidence type="ECO:0000256" key="6">
    <source>
        <dbReference type="ARBA" id="ARBA00022868"/>
    </source>
</evidence>
<evidence type="ECO:0000256" key="8">
    <source>
        <dbReference type="ARBA" id="ARBA00022989"/>
    </source>
</evidence>
<evidence type="ECO:0000256" key="10">
    <source>
        <dbReference type="ARBA" id="ARBA00023136"/>
    </source>
</evidence>
<accession>T1ICS8</accession>
<evidence type="ECO:0000313" key="14">
    <source>
        <dbReference type="Proteomes" id="UP000015103"/>
    </source>
</evidence>